<dbReference type="GO" id="GO:0047516">
    <property type="term" value="F:1,3-propanediol dehydrogenase activity"/>
    <property type="evidence" value="ECO:0007669"/>
    <property type="project" value="UniProtKB-EC"/>
</dbReference>
<dbReference type="CDD" id="cd08185">
    <property type="entry name" value="Fe-ADH-like"/>
    <property type="match status" value="1"/>
</dbReference>
<dbReference type="InterPro" id="IPR056798">
    <property type="entry name" value="ADH_Fe_C"/>
</dbReference>
<dbReference type="GO" id="GO:0004022">
    <property type="term" value="F:alcohol dehydrogenase (NAD+) activity"/>
    <property type="evidence" value="ECO:0007669"/>
    <property type="project" value="TreeGrafter"/>
</dbReference>
<dbReference type="EMBL" id="VSSQ01007207">
    <property type="protein sequence ID" value="MPM35192.1"/>
    <property type="molecule type" value="Genomic_DNA"/>
</dbReference>
<dbReference type="EC" id="1.1.1.202" evidence="4"/>
<dbReference type="GO" id="GO:0046872">
    <property type="term" value="F:metal ion binding"/>
    <property type="evidence" value="ECO:0007669"/>
    <property type="project" value="InterPro"/>
</dbReference>
<keyword evidence="1 4" id="KW-0560">Oxidoreductase</keyword>
<name>A0A644Z334_9ZZZZ</name>
<reference evidence="4" key="1">
    <citation type="submission" date="2019-08" db="EMBL/GenBank/DDBJ databases">
        <authorList>
            <person name="Kucharzyk K."/>
            <person name="Murdoch R.W."/>
            <person name="Higgins S."/>
            <person name="Loffler F."/>
        </authorList>
    </citation>
    <scope>NUCLEOTIDE SEQUENCE</scope>
</reference>
<evidence type="ECO:0000259" key="2">
    <source>
        <dbReference type="Pfam" id="PF00465"/>
    </source>
</evidence>
<dbReference type="Gene3D" id="3.40.50.1970">
    <property type="match status" value="1"/>
</dbReference>
<gene>
    <name evidence="4" type="primary">dhaT_11</name>
    <name evidence="4" type="ORF">SDC9_81782</name>
</gene>
<dbReference type="InterPro" id="IPR039697">
    <property type="entry name" value="Alcohol_dehydrogenase_Fe"/>
</dbReference>
<dbReference type="AlphaFoldDB" id="A0A644Z334"/>
<dbReference type="FunFam" id="3.40.50.1970:FF:000003">
    <property type="entry name" value="Alcohol dehydrogenase, iron-containing"/>
    <property type="match status" value="1"/>
</dbReference>
<dbReference type="Gene3D" id="1.20.1090.10">
    <property type="entry name" value="Dehydroquinate synthase-like - alpha domain"/>
    <property type="match status" value="1"/>
</dbReference>
<dbReference type="Pfam" id="PF25137">
    <property type="entry name" value="ADH_Fe_C"/>
    <property type="match status" value="1"/>
</dbReference>
<sequence>MHSTFYLPTRIIFGSHSLQKLSEQKLPGKRALIVISSGKSTRSFGYLEQVEKQLDAAKVSYEIYDKILPNPILTHVTEGAQLAREKGCDFVIGLGGGSVIDSAKAIAIMATNEGNLWDYIHGGSGKGRPMTKKPLPIVAITTTAGTGTEADPWLVITKEETNEKIGYGNDDTFPVLSIVDPSLMVTVPPHLTAYQGFDALFHSTEGYLNKIANTFSDQYSLEAIRLIGKSLPEAVKNGKNLKAREDVAMANTLAGMVETFSGCISEHSLEHAMSAFHPELPHGAGLIMISKAYYTHIADHHIADERMIAMAKALGKSDATQAMDFVHALVDLQKACAVDELKMSDYGIKETELDAMVKNARENMGGLFGVDPMTLTDEDCLSIYKKSFK</sequence>
<dbReference type="InterPro" id="IPR001670">
    <property type="entry name" value="ADH_Fe/GldA"/>
</dbReference>
<dbReference type="SUPFAM" id="SSF56796">
    <property type="entry name" value="Dehydroquinate synthase-like"/>
    <property type="match status" value="1"/>
</dbReference>
<evidence type="ECO:0000259" key="3">
    <source>
        <dbReference type="Pfam" id="PF25137"/>
    </source>
</evidence>
<dbReference type="PANTHER" id="PTHR11496:SF104">
    <property type="entry name" value="3-DEOXY-ALPHA-D-MANNO-OCTULOSONATE 8-OXIDASE"/>
    <property type="match status" value="1"/>
</dbReference>
<accession>A0A644Z334</accession>
<evidence type="ECO:0000313" key="4">
    <source>
        <dbReference type="EMBL" id="MPM35192.1"/>
    </source>
</evidence>
<dbReference type="Pfam" id="PF00465">
    <property type="entry name" value="Fe-ADH"/>
    <property type="match status" value="1"/>
</dbReference>
<protein>
    <submittedName>
        <fullName evidence="4">1,3-propanediol dehydrogenase</fullName>
        <ecNumber evidence="4">1.1.1.202</ecNumber>
    </submittedName>
</protein>
<evidence type="ECO:0000256" key="1">
    <source>
        <dbReference type="ARBA" id="ARBA00023002"/>
    </source>
</evidence>
<dbReference type="PANTHER" id="PTHR11496">
    <property type="entry name" value="ALCOHOL DEHYDROGENASE"/>
    <property type="match status" value="1"/>
</dbReference>
<proteinExistence type="predicted"/>
<organism evidence="4">
    <name type="scientific">bioreactor metagenome</name>
    <dbReference type="NCBI Taxonomy" id="1076179"/>
    <lineage>
        <taxon>unclassified sequences</taxon>
        <taxon>metagenomes</taxon>
        <taxon>ecological metagenomes</taxon>
    </lineage>
</organism>
<feature type="domain" description="Alcohol dehydrogenase iron-type/glycerol dehydrogenase GldA" evidence="2">
    <location>
        <begin position="8"/>
        <end position="181"/>
    </location>
</feature>
<comment type="caution">
    <text evidence="4">The sequence shown here is derived from an EMBL/GenBank/DDBJ whole genome shotgun (WGS) entry which is preliminary data.</text>
</comment>
<feature type="domain" description="Fe-containing alcohol dehydrogenase-like C-terminal" evidence="3">
    <location>
        <begin position="192"/>
        <end position="387"/>
    </location>
</feature>